<protein>
    <recommendedName>
        <fullName evidence="4">NigD-like protein</fullName>
    </recommendedName>
</protein>
<dbReference type="AlphaFoldDB" id="A0A0S2HZ55"/>
<evidence type="ECO:0000313" key="2">
    <source>
        <dbReference type="EMBL" id="ALO15310.1"/>
    </source>
</evidence>
<dbReference type="PROSITE" id="PS51257">
    <property type="entry name" value="PROKAR_LIPOPROTEIN"/>
    <property type="match status" value="1"/>
</dbReference>
<evidence type="ECO:0008006" key="4">
    <source>
        <dbReference type="Google" id="ProtNLM"/>
    </source>
</evidence>
<dbReference type="STRING" id="1307839.L21SP5_01667"/>
<accession>A0A0S2HZ55</accession>
<dbReference type="Proteomes" id="UP000064893">
    <property type="component" value="Chromosome"/>
</dbReference>
<dbReference type="RefSeq" id="WP_057952778.1">
    <property type="nucleotide sequence ID" value="NZ_CP013118.1"/>
</dbReference>
<feature type="signal peptide" evidence="1">
    <location>
        <begin position="1"/>
        <end position="19"/>
    </location>
</feature>
<evidence type="ECO:0000313" key="3">
    <source>
        <dbReference type="Proteomes" id="UP000064893"/>
    </source>
</evidence>
<reference evidence="2 3" key="1">
    <citation type="submission" date="2015-11" db="EMBL/GenBank/DDBJ databases">
        <title>Description and complete genome sequence of a novel strain predominating in hypersaline microbial mats and representing a new family of the Bacteriodetes phylum.</title>
        <authorList>
            <person name="Spring S."/>
            <person name="Bunk B."/>
            <person name="Sproer C."/>
            <person name="Klenk H.-P."/>
        </authorList>
    </citation>
    <scope>NUCLEOTIDE SEQUENCE [LARGE SCALE GENOMIC DNA]</scope>
    <source>
        <strain evidence="2 3">L21-Spi-D4</strain>
    </source>
</reference>
<keyword evidence="3" id="KW-1185">Reference proteome</keyword>
<dbReference type="KEGG" id="blq:L21SP5_01667"/>
<gene>
    <name evidence="2" type="ORF">L21SP5_01667</name>
</gene>
<keyword evidence="1" id="KW-0732">Signal</keyword>
<organism evidence="2 3">
    <name type="scientific">Salinivirga cyanobacteriivorans</name>
    <dbReference type="NCBI Taxonomy" id="1307839"/>
    <lineage>
        <taxon>Bacteria</taxon>
        <taxon>Pseudomonadati</taxon>
        <taxon>Bacteroidota</taxon>
        <taxon>Bacteroidia</taxon>
        <taxon>Bacteroidales</taxon>
        <taxon>Salinivirgaceae</taxon>
        <taxon>Salinivirga</taxon>
    </lineage>
</organism>
<dbReference type="PATRIC" id="fig|1307839.3.peg.1767"/>
<dbReference type="EMBL" id="CP013118">
    <property type="protein sequence ID" value="ALO15310.1"/>
    <property type="molecule type" value="Genomic_DNA"/>
</dbReference>
<evidence type="ECO:0000256" key="1">
    <source>
        <dbReference type="SAM" id="SignalP"/>
    </source>
</evidence>
<name>A0A0S2HZ55_9BACT</name>
<feature type="chain" id="PRO_5006599383" description="NigD-like protein" evidence="1">
    <location>
        <begin position="20"/>
        <end position="238"/>
    </location>
</feature>
<proteinExistence type="predicted"/>
<sequence length="238" mass="27491" precursor="true">MKHLLYILLLLFLLVSACAPTEDMYAGKIGANNEMPRFCHQPRLLFYEVLTNDEWVRLWLHTANSVTTGQLLKNPLRIYFAEKNKRHVKYILEYSNVFDEKSPKVQNDKPGQRQLTLYEIGEKDTIDITSQYNFKVNADLDDQKYDLKIQWPRELLEGFDEIAIGIESHTNLNPGQANRVNLRGTTEVNDPVEQKRATAMRQNYSSTQRTAAAPNGYKVLDLDIDIWFTLHLSFPGAL</sequence>